<dbReference type="EMBL" id="CP022356">
    <property type="protein sequence ID" value="ASK78937.1"/>
    <property type="molecule type" value="Genomic_DNA"/>
</dbReference>
<protein>
    <recommendedName>
        <fullName evidence="9">Conjugal transfer protein TraT</fullName>
    </recommendedName>
</protein>
<keyword evidence="3 6" id="KW-0472">Membrane</keyword>
<evidence type="ECO:0000313" key="7">
    <source>
        <dbReference type="EMBL" id="ASK78937.1"/>
    </source>
</evidence>
<evidence type="ECO:0000256" key="4">
    <source>
        <dbReference type="ARBA" id="ARBA00023139"/>
    </source>
</evidence>
<evidence type="ECO:0000256" key="2">
    <source>
        <dbReference type="ARBA" id="ARBA00022729"/>
    </source>
</evidence>
<dbReference type="InterPro" id="IPR008874">
    <property type="entry name" value="TraT_complement-R"/>
</dbReference>
<gene>
    <name evidence="7" type="ORF">CF386_07665</name>
</gene>
<evidence type="ECO:0000256" key="1">
    <source>
        <dbReference type="ARBA" id="ARBA00004459"/>
    </source>
</evidence>
<reference evidence="7 8" key="1">
    <citation type="journal article" date="2016" name="Int. J. Syst. Evol. Microbiol.">
        <title>Paraphotobacterium marinum gen. nov., sp. nov., a member of the family Vibrionaceae, isolated from surface seawater.</title>
        <authorList>
            <person name="Huang Z."/>
            <person name="Dong C."/>
            <person name="Shao Z."/>
        </authorList>
    </citation>
    <scope>NUCLEOTIDE SEQUENCE [LARGE SCALE GENOMIC DNA]</scope>
    <source>
        <strain evidence="7 8">NSCS20N07D</strain>
    </source>
</reference>
<comment type="subcellular location">
    <subcellularLocation>
        <location evidence="1">Cell outer membrane</location>
        <topology evidence="1">Lipid-anchor</topology>
    </subcellularLocation>
</comment>
<organism evidence="7 8">
    <name type="scientific">Paraphotobacterium marinum</name>
    <dbReference type="NCBI Taxonomy" id="1755811"/>
    <lineage>
        <taxon>Bacteria</taxon>
        <taxon>Pseudomonadati</taxon>
        <taxon>Pseudomonadota</taxon>
        <taxon>Gammaproteobacteria</taxon>
        <taxon>Vibrionales</taxon>
        <taxon>Vibrionaceae</taxon>
        <taxon>Paraphotobacterium</taxon>
    </lineage>
</organism>
<feature type="signal peptide" evidence="6">
    <location>
        <begin position="1"/>
        <end position="27"/>
    </location>
</feature>
<feature type="chain" id="PRO_5019883274" description="Conjugal transfer protein TraT" evidence="6">
    <location>
        <begin position="28"/>
        <end position="243"/>
    </location>
</feature>
<keyword evidence="2 6" id="KW-0732">Signal</keyword>
<evidence type="ECO:0000256" key="6">
    <source>
        <dbReference type="PIRNR" id="PIRNR002859"/>
    </source>
</evidence>
<evidence type="ECO:0000256" key="5">
    <source>
        <dbReference type="ARBA" id="ARBA00023288"/>
    </source>
</evidence>
<accession>A0A220VF08</accession>
<evidence type="ECO:0008006" key="9">
    <source>
        <dbReference type="Google" id="ProtNLM"/>
    </source>
</evidence>
<dbReference type="AlphaFoldDB" id="A0A220VF08"/>
<proteinExistence type="predicted"/>
<dbReference type="PIRSF" id="PIRSF002859">
    <property type="entry name" value="Lipo_traT"/>
    <property type="match status" value="1"/>
</dbReference>
<keyword evidence="5" id="KW-0449">Lipoprotein</keyword>
<dbReference type="GO" id="GO:0009279">
    <property type="term" value="C:cell outer membrane"/>
    <property type="evidence" value="ECO:0007669"/>
    <property type="project" value="UniProtKB-SubCell"/>
</dbReference>
<dbReference type="RefSeq" id="WP_089073845.1">
    <property type="nucleotide sequence ID" value="NZ_CBCSAM010000006.1"/>
</dbReference>
<sequence>MKKIIIKSAVISLLSLNLVGCSAISTAINHHDLEVDSKLSDTVWLQPTNQKTVYIQSQDTTGKSINISHELKDKIEEKGYRIVNNPDKAQFILQVNTKKIAKMSDEQMNGFLSQGFQDSAGGVALGASTIALAGGDANSIVAGGLVGGVASTVADDLVTDEKYVLVTDVRIQEKTKGLVHNQTGSHLKNGSSSYNNSTSFSTSHRQIYQTRIVTFADQVNLKLSEAKKPIENNLTNSLAGFFA</sequence>
<keyword evidence="6" id="KW-0998">Cell outer membrane</keyword>
<dbReference type="Pfam" id="PF05818">
    <property type="entry name" value="TraT"/>
    <property type="match status" value="1"/>
</dbReference>
<keyword evidence="4" id="KW-0564">Palmitate</keyword>
<dbReference type="KEGG" id="pmai:CF386_07665"/>
<name>A0A220VF08_9GAMM</name>
<dbReference type="Proteomes" id="UP000242175">
    <property type="component" value="Chromosome small"/>
</dbReference>
<evidence type="ECO:0000256" key="3">
    <source>
        <dbReference type="ARBA" id="ARBA00023136"/>
    </source>
</evidence>
<evidence type="ECO:0000313" key="8">
    <source>
        <dbReference type="Proteomes" id="UP000242175"/>
    </source>
</evidence>
<keyword evidence="8" id="KW-1185">Reference proteome</keyword>
<dbReference type="OrthoDB" id="9791439at2"/>